<evidence type="ECO:0000256" key="3">
    <source>
        <dbReference type="SAM" id="Phobius"/>
    </source>
</evidence>
<evidence type="ECO:0000256" key="2">
    <source>
        <dbReference type="ARBA" id="ARBA00006727"/>
    </source>
</evidence>
<dbReference type="PROSITE" id="PS50850">
    <property type="entry name" value="MFS"/>
    <property type="match status" value="1"/>
</dbReference>
<feature type="transmembrane region" description="Helical" evidence="3">
    <location>
        <begin position="87"/>
        <end position="109"/>
    </location>
</feature>
<accession>A0A319DY80</accession>
<feature type="transmembrane region" description="Helical" evidence="3">
    <location>
        <begin position="205"/>
        <end position="225"/>
    </location>
</feature>
<feature type="transmembrane region" description="Helical" evidence="3">
    <location>
        <begin position="338"/>
        <end position="363"/>
    </location>
</feature>
<evidence type="ECO:0000313" key="5">
    <source>
        <dbReference type="EMBL" id="PYH96413.1"/>
    </source>
</evidence>
<gene>
    <name evidence="5" type="ORF">BO71DRAFT_349318</name>
</gene>
<feature type="transmembrane region" description="Helical" evidence="3">
    <location>
        <begin position="312"/>
        <end position="332"/>
    </location>
</feature>
<evidence type="ECO:0000259" key="4">
    <source>
        <dbReference type="PROSITE" id="PS50850"/>
    </source>
</evidence>
<dbReference type="EMBL" id="KZ825838">
    <property type="protein sequence ID" value="PYH96413.1"/>
    <property type="molecule type" value="Genomic_DNA"/>
</dbReference>
<dbReference type="Gene3D" id="1.20.1250.20">
    <property type="entry name" value="MFS general substrate transporter like domains"/>
    <property type="match status" value="2"/>
</dbReference>
<dbReference type="InterPro" id="IPR050327">
    <property type="entry name" value="Proton-linked_MCT"/>
</dbReference>
<dbReference type="InterPro" id="IPR036259">
    <property type="entry name" value="MFS_trans_sf"/>
</dbReference>
<keyword evidence="3" id="KW-1133">Transmembrane helix</keyword>
<feature type="transmembrane region" description="Helical" evidence="3">
    <location>
        <begin position="142"/>
        <end position="162"/>
    </location>
</feature>
<dbReference type="OrthoDB" id="6509908at2759"/>
<feature type="domain" description="Major facilitator superfamily (MFS) profile" evidence="4">
    <location>
        <begin position="45"/>
        <end position="427"/>
    </location>
</feature>
<dbReference type="Pfam" id="PF07690">
    <property type="entry name" value="MFS_1"/>
    <property type="match status" value="1"/>
</dbReference>
<dbReference type="CDD" id="cd17352">
    <property type="entry name" value="MFS_MCT_SLC16"/>
    <property type="match status" value="1"/>
</dbReference>
<feature type="transmembrane region" description="Helical" evidence="3">
    <location>
        <begin position="174"/>
        <end position="193"/>
    </location>
</feature>
<feature type="transmembrane region" description="Helical" evidence="3">
    <location>
        <begin position="44"/>
        <end position="67"/>
    </location>
</feature>
<keyword evidence="6" id="KW-1185">Reference proteome</keyword>
<name>A0A319DY80_9EURO</name>
<feature type="transmembrane region" description="Helical" evidence="3">
    <location>
        <begin position="272"/>
        <end position="291"/>
    </location>
</feature>
<comment type="similarity">
    <text evidence="2">Belongs to the major facilitator superfamily. Monocarboxylate porter (TC 2.A.1.13) family.</text>
</comment>
<dbReference type="VEuPathDB" id="FungiDB:BO71DRAFT_349318"/>
<evidence type="ECO:0000256" key="1">
    <source>
        <dbReference type="ARBA" id="ARBA00004141"/>
    </source>
</evidence>
<dbReference type="GO" id="GO:0022857">
    <property type="term" value="F:transmembrane transporter activity"/>
    <property type="evidence" value="ECO:0007669"/>
    <property type="project" value="InterPro"/>
</dbReference>
<dbReference type="PANTHER" id="PTHR11360:SF280">
    <property type="entry name" value="MONOCARBOXYLATE TRANSPORTER, PUTATIVE (AFU_ORTHOLOGUE AFUA_1G05170)-RELATED"/>
    <property type="match status" value="1"/>
</dbReference>
<feature type="transmembrane region" description="Helical" evidence="3">
    <location>
        <begin position="116"/>
        <end position="136"/>
    </location>
</feature>
<dbReference type="PANTHER" id="PTHR11360">
    <property type="entry name" value="MONOCARBOXYLATE TRANSPORTER"/>
    <property type="match status" value="1"/>
</dbReference>
<feature type="transmembrane region" description="Helical" evidence="3">
    <location>
        <begin position="246"/>
        <end position="266"/>
    </location>
</feature>
<dbReference type="AlphaFoldDB" id="A0A319DY80"/>
<feature type="transmembrane region" description="Helical" evidence="3">
    <location>
        <begin position="402"/>
        <end position="423"/>
    </location>
</feature>
<feature type="transmembrane region" description="Helical" evidence="3">
    <location>
        <begin position="375"/>
        <end position="396"/>
    </location>
</feature>
<dbReference type="SUPFAM" id="SSF103473">
    <property type="entry name" value="MFS general substrate transporter"/>
    <property type="match status" value="1"/>
</dbReference>
<sequence length="436" mass="46825">MGTNANFEEKPVAETLAANNHAGDNGIPALAEEKAPEPTFDTGFASWIQVVGSFFLFFNSWGIINTWGAFQTYYEQNLLSDMSSSSIAWIGSLQAFLLMLFGVVTGPLFDAGYFRALLTFGSIVLPFGLMMVSLSTKFWHLILAQGVVIGLSAGCLFVPSVAILPQYFKKRRGLANGIAASGSSIGGVIYPIMFDQLQHRVGFPWATRAIGFLCFGTCCISYSIMRMRFQPKEKRKLLQLSAFKEPAFVLFAIGMFLGFLGFYNFLFYIQSYAIDTGIVGSTLGFYLLSMLNAGSTVGRICPNFIADHTGPLNVLTPAATLTAILAFAWIGVHNAPGIIVLSVLYGLCSGGFVSLPPVVMVSLTKDIGDLGTRLGMIFGITSVGLLIGTPIGGAILSDTGKYLGVQLFTACCLITSASIFAALRFSRSGMRIIAKV</sequence>
<dbReference type="InterPro" id="IPR011701">
    <property type="entry name" value="MFS"/>
</dbReference>
<keyword evidence="3" id="KW-0812">Transmembrane</keyword>
<evidence type="ECO:0000313" key="6">
    <source>
        <dbReference type="Proteomes" id="UP000247810"/>
    </source>
</evidence>
<dbReference type="Proteomes" id="UP000247810">
    <property type="component" value="Unassembled WGS sequence"/>
</dbReference>
<comment type="subcellular location">
    <subcellularLocation>
        <location evidence="1">Membrane</location>
        <topology evidence="1">Multi-pass membrane protein</topology>
    </subcellularLocation>
</comment>
<proteinExistence type="inferred from homology"/>
<dbReference type="InterPro" id="IPR020846">
    <property type="entry name" value="MFS_dom"/>
</dbReference>
<protein>
    <submittedName>
        <fullName evidence="5">Putative MFS monocarboxylate transporter</fullName>
    </submittedName>
</protein>
<keyword evidence="3" id="KW-0472">Membrane</keyword>
<reference evidence="5 6" key="1">
    <citation type="submission" date="2018-02" db="EMBL/GenBank/DDBJ databases">
        <title>The genomes of Aspergillus section Nigri reveals drivers in fungal speciation.</title>
        <authorList>
            <consortium name="DOE Joint Genome Institute"/>
            <person name="Vesth T.C."/>
            <person name="Nybo J."/>
            <person name="Theobald S."/>
            <person name="Brandl J."/>
            <person name="Frisvad J.C."/>
            <person name="Nielsen K.F."/>
            <person name="Lyhne E.K."/>
            <person name="Kogle M.E."/>
            <person name="Kuo A."/>
            <person name="Riley R."/>
            <person name="Clum A."/>
            <person name="Nolan M."/>
            <person name="Lipzen A."/>
            <person name="Salamov A."/>
            <person name="Henrissat B."/>
            <person name="Wiebenga A."/>
            <person name="De vries R.P."/>
            <person name="Grigoriev I.V."/>
            <person name="Mortensen U.H."/>
            <person name="Andersen M.R."/>
            <person name="Baker S.E."/>
        </authorList>
    </citation>
    <scope>NUCLEOTIDE SEQUENCE [LARGE SCALE GENOMIC DNA]</scope>
    <source>
        <strain evidence="5 6">CBS 707.79</strain>
    </source>
</reference>
<dbReference type="GO" id="GO:0016020">
    <property type="term" value="C:membrane"/>
    <property type="evidence" value="ECO:0007669"/>
    <property type="project" value="UniProtKB-SubCell"/>
</dbReference>
<organism evidence="5 6">
    <name type="scientific">Aspergillus ellipticus CBS 707.79</name>
    <dbReference type="NCBI Taxonomy" id="1448320"/>
    <lineage>
        <taxon>Eukaryota</taxon>
        <taxon>Fungi</taxon>
        <taxon>Dikarya</taxon>
        <taxon>Ascomycota</taxon>
        <taxon>Pezizomycotina</taxon>
        <taxon>Eurotiomycetes</taxon>
        <taxon>Eurotiomycetidae</taxon>
        <taxon>Eurotiales</taxon>
        <taxon>Aspergillaceae</taxon>
        <taxon>Aspergillus</taxon>
        <taxon>Aspergillus subgen. Circumdati</taxon>
    </lineage>
</organism>